<evidence type="ECO:0000313" key="3">
    <source>
        <dbReference type="Proteomes" id="UP000663193"/>
    </source>
</evidence>
<evidence type="ECO:0000313" key="2">
    <source>
        <dbReference type="EMBL" id="QRD03515.1"/>
    </source>
</evidence>
<organism evidence="2 3">
    <name type="scientific">Phaeosphaeria nodorum (strain SN15 / ATCC MYA-4574 / FGSC 10173)</name>
    <name type="common">Glume blotch fungus</name>
    <name type="synonym">Parastagonospora nodorum</name>
    <dbReference type="NCBI Taxonomy" id="321614"/>
    <lineage>
        <taxon>Eukaryota</taxon>
        <taxon>Fungi</taxon>
        <taxon>Dikarya</taxon>
        <taxon>Ascomycota</taxon>
        <taxon>Pezizomycotina</taxon>
        <taxon>Dothideomycetes</taxon>
        <taxon>Pleosporomycetidae</taxon>
        <taxon>Pleosporales</taxon>
        <taxon>Pleosporineae</taxon>
        <taxon>Phaeosphaeriaceae</taxon>
        <taxon>Parastagonospora</taxon>
    </lineage>
</organism>
<reference evidence="3" key="1">
    <citation type="journal article" date="2021" name="BMC Genomics">
        <title>Chromosome-level genome assembly and manually-curated proteome of model necrotroph Parastagonospora nodorum Sn15 reveals a genome-wide trove of candidate effector homologs, and redundancy of virulence-related functions within an accessory chromosome.</title>
        <authorList>
            <person name="Bertazzoni S."/>
            <person name="Jones D.A.B."/>
            <person name="Phan H.T."/>
            <person name="Tan K.-C."/>
            <person name="Hane J.K."/>
        </authorList>
    </citation>
    <scope>NUCLEOTIDE SEQUENCE [LARGE SCALE GENOMIC DNA]</scope>
    <source>
        <strain evidence="3">SN15 / ATCC MYA-4574 / FGSC 10173)</strain>
    </source>
</reference>
<keyword evidence="3" id="KW-1185">Reference proteome</keyword>
<feature type="compositionally biased region" description="Polar residues" evidence="1">
    <location>
        <begin position="1"/>
        <end position="16"/>
    </location>
</feature>
<name>A0A7U2I6F2_PHANO</name>
<evidence type="ECO:0000256" key="1">
    <source>
        <dbReference type="SAM" id="MobiDB-lite"/>
    </source>
</evidence>
<dbReference type="EMBL" id="CP069037">
    <property type="protein sequence ID" value="QRD03515.1"/>
    <property type="molecule type" value="Genomic_DNA"/>
</dbReference>
<dbReference type="VEuPathDB" id="FungiDB:JI435_419650"/>
<accession>A0A7U2I6F2</accession>
<proteinExistence type="predicted"/>
<dbReference type="AlphaFoldDB" id="A0A7U2I6F2"/>
<feature type="region of interest" description="Disordered" evidence="1">
    <location>
        <begin position="1"/>
        <end position="24"/>
    </location>
</feature>
<dbReference type="Proteomes" id="UP000663193">
    <property type="component" value="Chromosome 15"/>
</dbReference>
<gene>
    <name evidence="2" type="ORF">JI435_419650</name>
</gene>
<protein>
    <submittedName>
        <fullName evidence="2">Uncharacterized protein</fullName>
    </submittedName>
</protein>
<sequence length="58" mass="6732">MRVPSRQSTSNVLTPSSDKKERPVGGYINCLLRNYNFDWNYCNHCMFFSSFYLAMGAI</sequence>